<feature type="domain" description="Bacterial Ig-like" evidence="4">
    <location>
        <begin position="978"/>
        <end position="1067"/>
    </location>
</feature>
<feature type="domain" description="Bacterial Ig" evidence="3">
    <location>
        <begin position="782"/>
        <end position="851"/>
    </location>
</feature>
<evidence type="ECO:0000256" key="1">
    <source>
        <dbReference type="SAM" id="MobiDB-lite"/>
    </source>
</evidence>
<dbReference type="InterPro" id="IPR048051">
    <property type="entry name" value="BapA-like_prefix-like"/>
</dbReference>
<evidence type="ECO:0000259" key="2">
    <source>
        <dbReference type="Pfam" id="PF12245"/>
    </source>
</evidence>
<evidence type="ECO:0000259" key="3">
    <source>
        <dbReference type="Pfam" id="PF17936"/>
    </source>
</evidence>
<dbReference type="Pfam" id="PF17936">
    <property type="entry name" value="Big_6"/>
    <property type="match status" value="6"/>
</dbReference>
<dbReference type="EMBL" id="MSDO01000011">
    <property type="protein sequence ID" value="OLO04455.1"/>
    <property type="molecule type" value="Genomic_DNA"/>
</dbReference>
<feature type="region of interest" description="Disordered" evidence="1">
    <location>
        <begin position="624"/>
        <end position="704"/>
    </location>
</feature>
<feature type="domain" description="Bacterial Ig" evidence="3">
    <location>
        <begin position="229"/>
        <end position="306"/>
    </location>
</feature>
<dbReference type="Gene3D" id="2.60.40.10">
    <property type="entry name" value="Immunoglobulins"/>
    <property type="match status" value="10"/>
</dbReference>
<feature type="domain" description="Bacterial Ig-like" evidence="4">
    <location>
        <begin position="876"/>
        <end position="966"/>
    </location>
</feature>
<dbReference type="Proteomes" id="UP000186878">
    <property type="component" value="Unassembled WGS sequence"/>
</dbReference>
<feature type="domain" description="Biofilm-associated protein BapA-like prefix-like" evidence="5">
    <location>
        <begin position="3"/>
        <end position="61"/>
    </location>
</feature>
<feature type="region of interest" description="Disordered" evidence="1">
    <location>
        <begin position="967"/>
        <end position="996"/>
    </location>
</feature>
<feature type="region of interest" description="Disordered" evidence="1">
    <location>
        <begin position="118"/>
        <end position="232"/>
    </location>
</feature>
<feature type="domain" description="Bacterial Ig" evidence="3">
    <location>
        <begin position="583"/>
        <end position="661"/>
    </location>
</feature>
<evidence type="ECO:0000259" key="5">
    <source>
        <dbReference type="Pfam" id="PF22783"/>
    </source>
</evidence>
<feature type="region of interest" description="Disordered" evidence="1">
    <location>
        <begin position="444"/>
        <end position="515"/>
    </location>
</feature>
<feature type="domain" description="Bacterial Ig-like" evidence="4">
    <location>
        <begin position="682"/>
        <end position="771"/>
    </location>
</feature>
<proteinExistence type="predicted"/>
<accession>A0A1Q8SSN9</accession>
<dbReference type="InterPro" id="IPR044016">
    <property type="entry name" value="Big_13"/>
</dbReference>
<feature type="domain" description="Bacterial Ig" evidence="3">
    <location>
        <begin position="311"/>
        <end position="389"/>
    </location>
</feature>
<dbReference type="Pfam" id="PF19077">
    <property type="entry name" value="Big_13"/>
    <property type="match status" value="4"/>
</dbReference>
<dbReference type="AlphaFoldDB" id="A0A1Q8SSN9"/>
<dbReference type="Pfam" id="PF12245">
    <property type="entry name" value="Big_3_2"/>
    <property type="match status" value="1"/>
</dbReference>
<feature type="compositionally biased region" description="Polar residues" evidence="1">
    <location>
        <begin position="214"/>
        <end position="225"/>
    </location>
</feature>
<dbReference type="Gene3D" id="6.20.150.20">
    <property type="match status" value="1"/>
</dbReference>
<dbReference type="InterPro" id="IPR013783">
    <property type="entry name" value="Ig-like_fold"/>
</dbReference>
<feature type="compositionally biased region" description="Acidic residues" evidence="1">
    <location>
        <begin position="125"/>
        <end position="146"/>
    </location>
</feature>
<evidence type="ECO:0000313" key="6">
    <source>
        <dbReference type="EMBL" id="OLO04455.1"/>
    </source>
</evidence>
<feature type="compositionally biased region" description="Low complexity" evidence="1">
    <location>
        <begin position="641"/>
        <end position="651"/>
    </location>
</feature>
<dbReference type="InterPro" id="IPR041498">
    <property type="entry name" value="Big_6"/>
</dbReference>
<feature type="domain" description="Bacterial Ig" evidence="3">
    <location>
        <begin position="148"/>
        <end position="224"/>
    </location>
</feature>
<organism evidence="6 7">
    <name type="scientific">Salinicola socius</name>
    <dbReference type="NCBI Taxonomy" id="404433"/>
    <lineage>
        <taxon>Bacteria</taxon>
        <taxon>Pseudomonadati</taxon>
        <taxon>Pseudomonadota</taxon>
        <taxon>Gammaproteobacteria</taxon>
        <taxon>Oceanospirillales</taxon>
        <taxon>Halomonadaceae</taxon>
        <taxon>Salinicola</taxon>
    </lineage>
</organism>
<reference evidence="6 7" key="1">
    <citation type="submission" date="2016-12" db="EMBL/GenBank/DDBJ databases">
        <title>Draft genome sequences of strains Salinicola socius SMB35, Salinicola sp. MH3R3-1 and Chromohalobacter sp. SMB17 from the Verkhnekamsk potash mining region of Russia.</title>
        <authorList>
            <person name="Mavrodi D.V."/>
            <person name="Olsson B.E."/>
            <person name="Korsakova E.S."/>
            <person name="Pyankova A."/>
            <person name="Mavrodi O.V."/>
            <person name="Plotnikova E.G."/>
        </authorList>
    </citation>
    <scope>NUCLEOTIDE SEQUENCE [LARGE SCALE GENOMIC DNA]</scope>
    <source>
        <strain evidence="6 7">SMB35</strain>
    </source>
</reference>
<name>A0A1Q8SSN9_9GAMM</name>
<feature type="non-terminal residue" evidence="6">
    <location>
        <position position="1268"/>
    </location>
</feature>
<gene>
    <name evidence="6" type="ORF">BTW07_09920</name>
</gene>
<evidence type="ECO:0008006" key="8">
    <source>
        <dbReference type="Google" id="ProtNLM"/>
    </source>
</evidence>
<sequence length="1268" mass="126413">MLLSLSPDDVQTLQRDGDDLLVRTTDGQVIRIENFYGADGNLESQLYLTGEDQELIWADLGPASSDGFIAADYIPQNEFGVFEPVTAAGEGGEGLGVTPLGWAAIGGGALAAGAVAAGGGGGGGSDDDDDTPPEDADDSDNEDDATPPDAPAINPSNGETISGEAEPGSTIIITDGDGNPVGETITGDDGNWTFTPEEPLPDGTDIDVVAQDPAGNTSQPTTGTIDASAPDAPTLDPSNGETISGEAEPGSTIIITDGDGNPVGETITGDDGNWTFTPEEPLPDGTDIDVVAQDPAGNTSQPTTGTIDASAPDAPTIDLSNGETLTGTAEPGSTVTLTDGDGNAIGDTTANGEGNWSFTPSEPLPDGTEVSATATDAAGNESQPVTTTIDALAPDAPAIDPTDGTLLTGTAEPGSTVTLTGGDGNPIGSAITDANGNWSFQPEQPLDDGTDVTATATDAAGNVSEPATTTVDGDLDDDTPPVTPTIAAASDDVAPQTGQLDDGDSTNDPTPRLTGRAEAGSTVTIFADGEEIGTTTANAQGNWSFTTANLDDGDTTFTVTATDGAGNVSNASAPFTLGIDTMAPNAPTLSPTDGTLLTGTAEPGSTVTLTGGDGDPIGSAITDDNGNWSFQPEQPLDDGTDVTATATDAAGNVSEPATTTVDGDLDDDTPPVTPTIAAASDDVAPQTGQLDDGDSTNDATPTLSGRAEARSVVTIYSGDDELSTVIADDDGSWSYTPDALDDGEYSFTVTATDSAGNVSDESAPFTLTIDTQPPATPIVDPTNGEILTGSAEAGSSVTLTDEEGDTIATVTSDINGNWSFAPDTPLPDDSTFTAIATDAAGNVSEPGSAVVDADLEDTLPPSEPVIITSIDAIEPGTGSVDDGDTTNDANPTLVGTAEATNTVQIWADAGDGMQMLGTTQADGFGNWSFRIFSRLAEGNTTFMARSIDPAGQTSEASSPYAVVIDTTPPDEPTIDSATDDVDPTGTLGDGDSTNDTTPALTGTAEANATVTISANGTVLGSVTADGDGNWSYIPETLGEGDVTFTATATDAAGNVSPDSPSFTLTLDETAPDAGDNGIAINDGGDGFLNVDEAGNVTLSGSIESDATVSSLIISDASGNTVTVDPADIAVDADGNLTVSGVDLSGLVDGELTATLSVTDAAGNTGTVTDTTTLDTAAPNAPTATLADDTAIDGDGITSDATINVGGLEGGATWEYSTDGGDSWTTGMGASFELPEGDYAADAVQVRQTDAAGNTGETANLGVVTVDLT</sequence>
<dbReference type="STRING" id="404433.BTW07_09920"/>
<feature type="domain" description="Bacterial Ig" evidence="3">
    <location>
        <begin position="393"/>
        <end position="471"/>
    </location>
</feature>
<feature type="domain" description="Ig-like" evidence="2">
    <location>
        <begin position="1147"/>
        <end position="1170"/>
    </location>
</feature>
<feature type="compositionally biased region" description="Low complexity" evidence="1">
    <location>
        <begin position="451"/>
        <end position="461"/>
    </location>
</feature>
<protein>
    <recommendedName>
        <fullName evidence="8">BapA prefix-like domain-containing protein</fullName>
    </recommendedName>
</protein>
<evidence type="ECO:0000313" key="7">
    <source>
        <dbReference type="Proteomes" id="UP000186878"/>
    </source>
</evidence>
<feature type="domain" description="Bacterial Ig-like" evidence="4">
    <location>
        <begin position="492"/>
        <end position="581"/>
    </location>
</feature>
<evidence type="ECO:0000259" key="4">
    <source>
        <dbReference type="Pfam" id="PF19077"/>
    </source>
</evidence>
<dbReference type="NCBIfam" id="NF033510">
    <property type="entry name" value="Ca_tandemer"/>
    <property type="match status" value="10"/>
</dbReference>
<dbReference type="Pfam" id="PF22783">
    <property type="entry name" value="BapA_N"/>
    <property type="match status" value="1"/>
</dbReference>
<comment type="caution">
    <text evidence="6">The sequence shown here is derived from an EMBL/GenBank/DDBJ whole genome shotgun (WGS) entry which is preliminary data.</text>
</comment>
<keyword evidence="7" id="KW-1185">Reference proteome</keyword>
<dbReference type="InterPro" id="IPR022038">
    <property type="entry name" value="Ig-like_bact"/>
</dbReference>